<organism evidence="10 11">
    <name type="scientific">bacterium (Candidatus Gribaldobacteria) CG10_big_fil_rev_8_21_14_0_10_41_12</name>
    <dbReference type="NCBI Taxonomy" id="2014277"/>
    <lineage>
        <taxon>Bacteria</taxon>
        <taxon>Candidatus Gribaldobacteria</taxon>
    </lineage>
</organism>
<feature type="domain" description="V-ATPase proteolipid subunit C-like" evidence="9">
    <location>
        <begin position="91"/>
        <end position="150"/>
    </location>
</feature>
<dbReference type="CDD" id="cd18179">
    <property type="entry name" value="ATP-synt_Vo_Ao_c_NTPK_rpt1"/>
    <property type="match status" value="1"/>
</dbReference>
<dbReference type="CDD" id="cd18180">
    <property type="entry name" value="ATP-synt_Vo_Ao_c_NTPK_rpt2"/>
    <property type="match status" value="1"/>
</dbReference>
<dbReference type="Proteomes" id="UP000228906">
    <property type="component" value="Unassembled WGS sequence"/>
</dbReference>
<dbReference type="EMBL" id="PFAV01000063">
    <property type="protein sequence ID" value="PIR90984.1"/>
    <property type="molecule type" value="Genomic_DNA"/>
</dbReference>
<dbReference type="Pfam" id="PF00137">
    <property type="entry name" value="ATP-synt_C"/>
    <property type="match status" value="2"/>
</dbReference>
<keyword evidence="3" id="KW-0813">Transport</keyword>
<keyword evidence="5 8" id="KW-1133">Transmembrane helix</keyword>
<name>A0A2H0UVU6_9BACT</name>
<feature type="transmembrane region" description="Helical" evidence="8">
    <location>
        <begin position="88"/>
        <end position="109"/>
    </location>
</feature>
<feature type="domain" description="V-ATPase proteolipid subunit C-like" evidence="9">
    <location>
        <begin position="9"/>
        <end position="66"/>
    </location>
</feature>
<gene>
    <name evidence="10" type="ORF">COU03_03500</name>
</gene>
<feature type="transmembrane region" description="Helical" evidence="8">
    <location>
        <begin position="58"/>
        <end position="76"/>
    </location>
</feature>
<evidence type="ECO:0000313" key="10">
    <source>
        <dbReference type="EMBL" id="PIR90984.1"/>
    </source>
</evidence>
<evidence type="ECO:0000256" key="2">
    <source>
        <dbReference type="ARBA" id="ARBA00007296"/>
    </source>
</evidence>
<dbReference type="Gene3D" id="1.20.120.610">
    <property type="entry name" value="lithium bound rotor ring of v- atpase"/>
    <property type="match status" value="1"/>
</dbReference>
<reference evidence="11" key="1">
    <citation type="submission" date="2017-09" db="EMBL/GenBank/DDBJ databases">
        <title>Depth-based differentiation of microbial function through sediment-hosted aquifers and enrichment of novel symbionts in the deep terrestrial subsurface.</title>
        <authorList>
            <person name="Probst A.J."/>
            <person name="Ladd B."/>
            <person name="Jarett J.K."/>
            <person name="Geller-Mcgrath D.E."/>
            <person name="Sieber C.M.K."/>
            <person name="Emerson J.B."/>
            <person name="Anantharaman K."/>
            <person name="Thomas B.C."/>
            <person name="Malmstrom R."/>
            <person name="Stieglmeier M."/>
            <person name="Klingl A."/>
            <person name="Woyke T."/>
            <person name="Ryan C.M."/>
            <person name="Banfield J.F."/>
        </authorList>
    </citation>
    <scope>NUCLEOTIDE SEQUENCE [LARGE SCALE GENOMIC DNA]</scope>
</reference>
<dbReference type="AlphaFoldDB" id="A0A2H0UVU6"/>
<proteinExistence type="inferred from homology"/>
<evidence type="ECO:0000256" key="4">
    <source>
        <dbReference type="ARBA" id="ARBA00022692"/>
    </source>
</evidence>
<dbReference type="PANTHER" id="PTHR10263">
    <property type="entry name" value="V-TYPE PROTON ATPASE PROTEOLIPID SUBUNIT"/>
    <property type="match status" value="1"/>
</dbReference>
<evidence type="ECO:0000256" key="1">
    <source>
        <dbReference type="ARBA" id="ARBA00004141"/>
    </source>
</evidence>
<dbReference type="InterPro" id="IPR035921">
    <property type="entry name" value="F/V-ATP_Csub_sf"/>
</dbReference>
<keyword evidence="6" id="KW-0406">Ion transport</keyword>
<dbReference type="GO" id="GO:0015078">
    <property type="term" value="F:proton transmembrane transporter activity"/>
    <property type="evidence" value="ECO:0007669"/>
    <property type="project" value="InterPro"/>
</dbReference>
<dbReference type="NCBIfam" id="NF005124">
    <property type="entry name" value="PRK06558.1"/>
    <property type="match status" value="1"/>
</dbReference>
<comment type="similarity">
    <text evidence="2">Belongs to the V-ATPase proteolipid subunit family.</text>
</comment>
<dbReference type="GO" id="GO:0033177">
    <property type="term" value="C:proton-transporting two-sector ATPase complex, proton-transporting domain"/>
    <property type="evidence" value="ECO:0007669"/>
    <property type="project" value="InterPro"/>
</dbReference>
<evidence type="ECO:0000256" key="3">
    <source>
        <dbReference type="ARBA" id="ARBA00022448"/>
    </source>
</evidence>
<evidence type="ECO:0000313" key="11">
    <source>
        <dbReference type="Proteomes" id="UP000228906"/>
    </source>
</evidence>
<feature type="transmembrane region" description="Helical" evidence="8">
    <location>
        <begin position="129"/>
        <end position="151"/>
    </location>
</feature>
<dbReference type="InterPro" id="IPR002379">
    <property type="entry name" value="ATPase_proteolipid_c-like_dom"/>
</dbReference>
<dbReference type="SUPFAM" id="SSF81333">
    <property type="entry name" value="F1F0 ATP synthase subunit C"/>
    <property type="match status" value="2"/>
</dbReference>
<evidence type="ECO:0000256" key="5">
    <source>
        <dbReference type="ARBA" id="ARBA00022989"/>
    </source>
</evidence>
<evidence type="ECO:0000256" key="8">
    <source>
        <dbReference type="SAM" id="Phobius"/>
    </source>
</evidence>
<sequence length="156" mass="15942">MIGLFLAILGAAMCVALAGIGSIIGVGRAGQAGSGVVSEEPEKFGKVLLLQALPSTQGIYGFIGTFWVIIKLGLLSGNAPDIAWQTGLMIFAACLPVAINGLISGIFQSKVSVSGMNILVKQPQDAGKGVIMAAMVETYAVLGLLATILLIQGIKI</sequence>
<keyword evidence="4 8" id="KW-0812">Transmembrane</keyword>
<dbReference type="FunFam" id="1.20.120.610:FF:000005">
    <property type="entry name" value="V-type sodium ATPase subunit K"/>
    <property type="match status" value="1"/>
</dbReference>
<comment type="subcellular location">
    <subcellularLocation>
        <location evidence="1">Membrane</location>
        <topology evidence="1">Multi-pass membrane protein</topology>
    </subcellularLocation>
</comment>
<comment type="caution">
    <text evidence="10">The sequence shown here is derived from an EMBL/GenBank/DDBJ whole genome shotgun (WGS) entry which is preliminary data.</text>
</comment>
<protein>
    <submittedName>
        <fullName evidence="10">Permease</fullName>
    </submittedName>
</protein>
<accession>A0A2H0UVU6</accession>
<keyword evidence="7 8" id="KW-0472">Membrane</keyword>
<evidence type="ECO:0000259" key="9">
    <source>
        <dbReference type="Pfam" id="PF00137"/>
    </source>
</evidence>
<evidence type="ECO:0000256" key="6">
    <source>
        <dbReference type="ARBA" id="ARBA00023065"/>
    </source>
</evidence>
<evidence type="ECO:0000256" key="7">
    <source>
        <dbReference type="ARBA" id="ARBA00023136"/>
    </source>
</evidence>